<organism evidence="20 21">
    <name type="scientific">Magallana gigas</name>
    <name type="common">Pacific oyster</name>
    <name type="synonym">Crassostrea gigas</name>
    <dbReference type="NCBI Taxonomy" id="29159"/>
    <lineage>
        <taxon>Eukaryota</taxon>
        <taxon>Metazoa</taxon>
        <taxon>Spiralia</taxon>
        <taxon>Lophotrochozoa</taxon>
        <taxon>Mollusca</taxon>
        <taxon>Bivalvia</taxon>
        <taxon>Autobranchia</taxon>
        <taxon>Pteriomorphia</taxon>
        <taxon>Ostreida</taxon>
        <taxon>Ostreoidea</taxon>
        <taxon>Ostreidae</taxon>
        <taxon>Magallana</taxon>
    </lineage>
</organism>
<dbReference type="InterPro" id="IPR005135">
    <property type="entry name" value="Endo/exonuclease/phosphatase"/>
</dbReference>
<evidence type="ECO:0000256" key="1">
    <source>
        <dbReference type="ARBA" id="ARBA00001663"/>
    </source>
</evidence>
<evidence type="ECO:0000256" key="16">
    <source>
        <dbReference type="ARBA" id="ARBA00023163"/>
    </source>
</evidence>
<name>A0A8W8MGK6_MAGGI</name>
<evidence type="ECO:0000256" key="2">
    <source>
        <dbReference type="ARBA" id="ARBA00001946"/>
    </source>
</evidence>
<keyword evidence="17" id="KW-0539">Nucleus</keyword>
<dbReference type="EC" id="3.1.13.4" evidence="6"/>
<keyword evidence="14" id="KW-0460">Magnesium</keyword>
<comment type="catalytic activity">
    <reaction evidence="1">
        <text>Exonucleolytic cleavage of poly(A) to 5'-AMP.</text>
        <dbReference type="EC" id="3.1.13.4"/>
    </reaction>
</comment>
<dbReference type="InterPro" id="IPR050410">
    <property type="entry name" value="CCR4/nocturin_mRNA_transcr"/>
</dbReference>
<dbReference type="PANTHER" id="PTHR12121:SF100">
    <property type="entry name" value="POLY(A)-SPECIFIC RIBONUCLEASE"/>
    <property type="match status" value="1"/>
</dbReference>
<evidence type="ECO:0000256" key="7">
    <source>
        <dbReference type="ARBA" id="ARBA00022490"/>
    </source>
</evidence>
<evidence type="ECO:0000256" key="15">
    <source>
        <dbReference type="ARBA" id="ARBA00023015"/>
    </source>
</evidence>
<evidence type="ECO:0000256" key="10">
    <source>
        <dbReference type="ARBA" id="ARBA00022723"/>
    </source>
</evidence>
<dbReference type="SUPFAM" id="SSF56219">
    <property type="entry name" value="DNase I-like"/>
    <property type="match status" value="1"/>
</dbReference>
<dbReference type="PANTHER" id="PTHR12121">
    <property type="entry name" value="CARBON CATABOLITE REPRESSOR PROTEIN 4"/>
    <property type="match status" value="1"/>
</dbReference>
<dbReference type="CDD" id="cd09097">
    <property type="entry name" value="Deadenylase_CCR4"/>
    <property type="match status" value="1"/>
</dbReference>
<dbReference type="Proteomes" id="UP000005408">
    <property type="component" value="Unassembled WGS sequence"/>
</dbReference>
<comment type="cofactor">
    <cofactor evidence="2">
        <name>Mg(2+)</name>
        <dbReference type="ChEBI" id="CHEBI:18420"/>
    </cofactor>
</comment>
<keyword evidence="21" id="KW-1185">Reference proteome</keyword>
<evidence type="ECO:0000256" key="14">
    <source>
        <dbReference type="ARBA" id="ARBA00022842"/>
    </source>
</evidence>
<protein>
    <recommendedName>
        <fullName evidence="6">poly(A)-specific ribonuclease</fullName>
        <ecNumber evidence="6">3.1.13.4</ecNumber>
    </recommendedName>
</protein>
<keyword evidence="16" id="KW-0804">Transcription</keyword>
<dbReference type="GO" id="GO:0005634">
    <property type="term" value="C:nucleus"/>
    <property type="evidence" value="ECO:0007669"/>
    <property type="project" value="UniProtKB-SubCell"/>
</dbReference>
<keyword evidence="7" id="KW-0963">Cytoplasm</keyword>
<dbReference type="GO" id="GO:0004535">
    <property type="term" value="F:poly(A)-specific ribonuclease activity"/>
    <property type="evidence" value="ECO:0007669"/>
    <property type="project" value="UniProtKB-EC"/>
</dbReference>
<evidence type="ECO:0000256" key="18">
    <source>
        <dbReference type="SAM" id="MobiDB-lite"/>
    </source>
</evidence>
<feature type="domain" description="Endonuclease/exonuclease/phosphatase" evidence="19">
    <location>
        <begin position="519"/>
        <end position="851"/>
    </location>
</feature>
<proteinExistence type="inferred from homology"/>
<keyword evidence="13" id="KW-0269">Exonuclease</keyword>
<evidence type="ECO:0000256" key="17">
    <source>
        <dbReference type="ARBA" id="ARBA00023242"/>
    </source>
</evidence>
<evidence type="ECO:0000256" key="6">
    <source>
        <dbReference type="ARBA" id="ARBA00012161"/>
    </source>
</evidence>
<evidence type="ECO:0000256" key="9">
    <source>
        <dbReference type="ARBA" id="ARBA00022722"/>
    </source>
</evidence>
<dbReference type="InterPro" id="IPR036691">
    <property type="entry name" value="Endo/exonu/phosph_ase_sf"/>
</dbReference>
<evidence type="ECO:0000256" key="11">
    <source>
        <dbReference type="ARBA" id="ARBA00022737"/>
    </source>
</evidence>
<dbReference type="GO" id="GO:0046872">
    <property type="term" value="F:metal ion binding"/>
    <property type="evidence" value="ECO:0007669"/>
    <property type="project" value="UniProtKB-KW"/>
</dbReference>
<evidence type="ECO:0000256" key="3">
    <source>
        <dbReference type="ARBA" id="ARBA00004123"/>
    </source>
</evidence>
<dbReference type="Pfam" id="PF03372">
    <property type="entry name" value="Exo_endo_phos"/>
    <property type="match status" value="1"/>
</dbReference>
<evidence type="ECO:0000256" key="5">
    <source>
        <dbReference type="ARBA" id="ARBA00010774"/>
    </source>
</evidence>
<evidence type="ECO:0000313" key="20">
    <source>
        <dbReference type="EnsemblMetazoa" id="G3268.1:cds"/>
    </source>
</evidence>
<comment type="subcellular location">
    <subcellularLocation>
        <location evidence="4">Cytoplasm</location>
    </subcellularLocation>
    <subcellularLocation>
        <location evidence="3">Nucleus</location>
    </subcellularLocation>
</comment>
<reference evidence="20" key="1">
    <citation type="submission" date="2022-08" db="UniProtKB">
        <authorList>
            <consortium name="EnsemblMetazoa"/>
        </authorList>
    </citation>
    <scope>IDENTIFICATION</scope>
    <source>
        <strain evidence="20">05x7-T-G4-1.051#20</strain>
    </source>
</reference>
<keyword evidence="9" id="KW-0540">Nuclease</keyword>
<evidence type="ECO:0000256" key="8">
    <source>
        <dbReference type="ARBA" id="ARBA00022614"/>
    </source>
</evidence>
<keyword evidence="8" id="KW-0433">Leucine-rich repeat</keyword>
<feature type="compositionally biased region" description="Low complexity" evidence="18">
    <location>
        <begin position="234"/>
        <end position="257"/>
    </location>
</feature>
<dbReference type="KEGG" id="crg:105348954"/>
<feature type="region of interest" description="Disordered" evidence="18">
    <location>
        <begin position="311"/>
        <end position="376"/>
    </location>
</feature>
<dbReference type="OMA" id="SIAECEN"/>
<keyword evidence="15" id="KW-0805">Transcription regulation</keyword>
<keyword evidence="10" id="KW-0479">Metal-binding</keyword>
<dbReference type="AlphaFoldDB" id="A0A8W8MGK6"/>
<comment type="similarity">
    <text evidence="5">Belongs to the CCR4/nocturin family.</text>
</comment>
<evidence type="ECO:0000256" key="13">
    <source>
        <dbReference type="ARBA" id="ARBA00022839"/>
    </source>
</evidence>
<dbReference type="EnsemblMetazoa" id="G3268.1">
    <property type="protein sequence ID" value="G3268.1:cds"/>
    <property type="gene ID" value="G3268"/>
</dbReference>
<dbReference type="OrthoDB" id="428734at2759"/>
<evidence type="ECO:0000256" key="12">
    <source>
        <dbReference type="ARBA" id="ARBA00022801"/>
    </source>
</evidence>
<dbReference type="GO" id="GO:0005737">
    <property type="term" value="C:cytoplasm"/>
    <property type="evidence" value="ECO:0007669"/>
    <property type="project" value="UniProtKB-SubCell"/>
</dbReference>
<dbReference type="GeneID" id="105348954"/>
<dbReference type="FunFam" id="3.60.10.10:FF:000002">
    <property type="entry name" value="CCR4-NOT transcription complex subunit 6 like"/>
    <property type="match status" value="1"/>
</dbReference>
<keyword evidence="12" id="KW-0378">Hydrolase</keyword>
<evidence type="ECO:0000259" key="19">
    <source>
        <dbReference type="Pfam" id="PF03372"/>
    </source>
</evidence>
<evidence type="ECO:0000256" key="4">
    <source>
        <dbReference type="ARBA" id="ARBA00004496"/>
    </source>
</evidence>
<accession>A0A8W8MGK6</accession>
<feature type="region of interest" description="Disordered" evidence="18">
    <location>
        <begin position="222"/>
        <end position="258"/>
    </location>
</feature>
<feature type="compositionally biased region" description="Acidic residues" evidence="18">
    <location>
        <begin position="323"/>
        <end position="353"/>
    </location>
</feature>
<dbReference type="Gene3D" id="3.60.10.10">
    <property type="entry name" value="Endonuclease/exonuclease/phosphatase"/>
    <property type="match status" value="1"/>
</dbReference>
<evidence type="ECO:0000313" key="21">
    <source>
        <dbReference type="Proteomes" id="UP000005408"/>
    </source>
</evidence>
<sequence length="878" mass="99619">MMQNCSGMECSTGDTCFVKREVVSVTGAVQLDSRDIPTAQNNAFRLPPSSCKKCLKERTGKNNKWKQRQLRKQTKANSPIVIQLKDTLKAALKQKQRTLADTLLKSKQREESEDCKLSNSDVSVVSDEEIASSKEIKTKKDVKNLSALISVIEKTHRKDKKFHVGSNNLARNTRTKSSKFVADYVLNNATYSLENTDQVSSKPRSIAECENVEVICNDLNESDKGSYMEDTESDTVSTISSSESQCESDASNSQPETMETEMTPEELERLAQFTTGCPLIRYDCPPSECPQCLSEFYYNYQYYYDQGLAQPFQAPPETKEPQEESLESEAEEGVEVIEESQSQVEDEATEAEIIDTNSPNEKSDSPTKPSKKASTKQLLDIGIKSPQEPFPDDVYVDLTDTDVTFTVYYHHDLTEDVESNYASTPTFLPPMVPYHMMTPFTTNPYFTVPYCYWPYMYPPSYSLRNSMYLPEDTESIPKTHMIPPKELEKFNSTAPTVRPWIPVKAADKSRPSAIFTVMCYNVLCDKYCTRQMYGYCPTWALNWEYRKKGIIEEIRHGAADIISLQEVETDQFHNFFLPELQRDGYDGIFSAKSRARTMTEADRKHVDGCAIFFKTSKFNLVKEDCVEFNQLAMANAEGSDDMLNRVMTKDNIGLAAMLETKEGAYDSASSLSEAQVKQPLVVATAHIHWDPEFSDVKLIQTMMLMWRLKQVMEENFTSTASGAVDVNSIPLILCGDLNSLPESGVVEYLLSGKVARTHTDFKDIGYEDALQKIHASNDKDSFCHDFRLNTAYEKDIMPFTNYTYDFKGIIDYIFYSKDHMNLIGMLGPLEEEWFRQNKVLGCPHPHVPSDHFPLLVEFEMPARSLPGSQGTPPLVQYR</sequence>
<keyword evidence="11" id="KW-0677">Repeat</keyword>